<gene>
    <name evidence="1" type="ORF">THII_0321</name>
</gene>
<dbReference type="EMBL" id="AP014633">
    <property type="protein sequence ID" value="BAP54618.1"/>
    <property type="molecule type" value="Genomic_DNA"/>
</dbReference>
<dbReference type="KEGG" id="tig:THII_0321"/>
<dbReference type="HOGENOM" id="CLU_108061_0_0_6"/>
<name>A0A090AAS0_9GAMM</name>
<reference evidence="1 2" key="1">
    <citation type="journal article" date="2014" name="ISME J.">
        <title>Ecophysiology of Thioploca ingrica as revealed by the complete genome sequence supplemented with proteomic evidence.</title>
        <authorList>
            <person name="Kojima H."/>
            <person name="Ogura Y."/>
            <person name="Yamamoto N."/>
            <person name="Togashi T."/>
            <person name="Mori H."/>
            <person name="Watanabe T."/>
            <person name="Nemoto F."/>
            <person name="Kurokawa K."/>
            <person name="Hayashi T."/>
            <person name="Fukui M."/>
        </authorList>
    </citation>
    <scope>NUCLEOTIDE SEQUENCE [LARGE SCALE GENOMIC DNA]</scope>
</reference>
<sequence>MGQTNRFTIVTEQPGCLRITAALIPGDTFKVTKVENGNTLTTVPVAGGTLSSPNDPINPLCQNAWQNGAYHGLEAGLTAGSHTIDVTLTASPVNNTGYCIRVDYETPACRPLNNNLVSIPSTIVTNTGANREDVYFPNGTVAAENVAPGVIVVLPVQ</sequence>
<evidence type="ECO:0000313" key="1">
    <source>
        <dbReference type="EMBL" id="BAP54618.1"/>
    </source>
</evidence>
<accession>A0A090AAS0</accession>
<dbReference type="AlphaFoldDB" id="A0A090AAS0"/>
<proteinExistence type="predicted"/>
<evidence type="ECO:0000313" key="2">
    <source>
        <dbReference type="Proteomes" id="UP000031623"/>
    </source>
</evidence>
<organism evidence="1 2">
    <name type="scientific">Thioploca ingrica</name>
    <dbReference type="NCBI Taxonomy" id="40754"/>
    <lineage>
        <taxon>Bacteria</taxon>
        <taxon>Pseudomonadati</taxon>
        <taxon>Pseudomonadota</taxon>
        <taxon>Gammaproteobacteria</taxon>
        <taxon>Thiotrichales</taxon>
        <taxon>Thiotrichaceae</taxon>
        <taxon>Thioploca</taxon>
    </lineage>
</organism>
<dbReference type="Proteomes" id="UP000031623">
    <property type="component" value="Chromosome"/>
</dbReference>
<protein>
    <submittedName>
        <fullName evidence="1">Uncharacterized protein</fullName>
    </submittedName>
</protein>
<keyword evidence="2" id="KW-1185">Reference proteome</keyword>